<feature type="region of interest" description="Disordered" evidence="1">
    <location>
        <begin position="620"/>
        <end position="648"/>
    </location>
</feature>
<name>A0ABR1W039_9PEZI</name>
<dbReference type="Gene3D" id="3.40.50.1110">
    <property type="entry name" value="SGNH hydrolase"/>
    <property type="match status" value="1"/>
</dbReference>
<dbReference type="RefSeq" id="XP_066718895.1">
    <property type="nucleotide sequence ID" value="XM_066854617.1"/>
</dbReference>
<feature type="compositionally biased region" description="Low complexity" evidence="1">
    <location>
        <begin position="251"/>
        <end position="271"/>
    </location>
</feature>
<dbReference type="EMBL" id="JAQQWL010000004">
    <property type="protein sequence ID" value="KAK8075936.1"/>
    <property type="molecule type" value="Genomic_DNA"/>
</dbReference>
<dbReference type="Proteomes" id="UP001480595">
    <property type="component" value="Unassembled WGS sequence"/>
</dbReference>
<dbReference type="InterPro" id="IPR028994">
    <property type="entry name" value="Integrin_alpha_N"/>
</dbReference>
<proteinExistence type="predicted"/>
<dbReference type="GeneID" id="92087680"/>
<keyword evidence="3" id="KW-1185">Reference proteome</keyword>
<evidence type="ECO:0000256" key="1">
    <source>
        <dbReference type="SAM" id="MobiDB-lite"/>
    </source>
</evidence>
<reference evidence="2 3" key="1">
    <citation type="submission" date="2023-01" db="EMBL/GenBank/DDBJ databases">
        <title>Analysis of 21 Apiospora genomes using comparative genomics revels a genus with tremendous synthesis potential of carbohydrate active enzymes and secondary metabolites.</title>
        <authorList>
            <person name="Sorensen T."/>
        </authorList>
    </citation>
    <scope>NUCLEOTIDE SEQUENCE [LARGE SCALE GENOMIC DNA]</scope>
    <source>
        <strain evidence="2 3">CBS 135458</strain>
    </source>
</reference>
<evidence type="ECO:0000313" key="3">
    <source>
        <dbReference type="Proteomes" id="UP001480595"/>
    </source>
</evidence>
<protein>
    <submittedName>
        <fullName evidence="2">Uncharacterized protein</fullName>
    </submittedName>
</protein>
<dbReference type="SUPFAM" id="SSF69318">
    <property type="entry name" value="Integrin alpha N-terminal domain"/>
    <property type="match status" value="1"/>
</dbReference>
<feature type="region of interest" description="Disordered" evidence="1">
    <location>
        <begin position="218"/>
        <end position="271"/>
    </location>
</feature>
<accession>A0ABR1W039</accession>
<organism evidence="2 3">
    <name type="scientific">Apiospora phragmitis</name>
    <dbReference type="NCBI Taxonomy" id="2905665"/>
    <lineage>
        <taxon>Eukaryota</taxon>
        <taxon>Fungi</taxon>
        <taxon>Dikarya</taxon>
        <taxon>Ascomycota</taxon>
        <taxon>Pezizomycotina</taxon>
        <taxon>Sordariomycetes</taxon>
        <taxon>Xylariomycetidae</taxon>
        <taxon>Amphisphaeriales</taxon>
        <taxon>Apiosporaceae</taxon>
        <taxon>Apiospora</taxon>
    </lineage>
</organism>
<dbReference type="InterPro" id="IPR036514">
    <property type="entry name" value="SGNH_hydro_sf"/>
</dbReference>
<evidence type="ECO:0000313" key="2">
    <source>
        <dbReference type="EMBL" id="KAK8075936.1"/>
    </source>
</evidence>
<sequence length="674" mass="74541">MYGMLTLTPGGLRNRIHFGRIVNGGGRLDSIGVRPLLVMEHERLENGNHRFRMRVWKSTGGGATQLEVNHGTADGDKYCNMIGHSDGRMDYVWALFTGQMTLYPQGVLLDRKTLHLAGWDGDGVCDIIHVDESSGNRVQHVWINQYALAGRWEWFQLEDPNRALTCPHQSGPGIHDIPFAEDHDRANLRWADVDGDGRADLIWVDKYTGSGTVWYNNGESPGAPTPGVPARASTGCRRARSSRATWPTPESTTRTWTATGGPTTTPSSARGSTDVMVTAVAVAVARMPRATMVPSSTPPAKSRRVRVPWDRPNFFSLGDSYAAGIGARGGTKGASIHDNYDPDGKCSKYRGAYAQYLARDNMVGTDLHCIACTGAVIEHFYSEKSEKNQQPQWYPSTLGPRDLQGRLGFFLLQWQRRQVQQDCRVYEKFFNAETDKCKIHGLPKIPVTRKLGGDDGKAHRKRLNDLVDRLNNIVKEAVDFVQEWTSYPHDRGNPDVPPRDANFTVFINADALFEGHRHYEPGDPFGTWSRGRFLEPCGPDRQRAEGEGEGGGECEDDPNEEDCPDQGELDINPEDYDEEYELVAFGETCDVNGPGVLGILCILVRAEELEANVLPSSFKKGTHPKSVGHLPRSTSSGTRLESMQDPSHDAGLLEPLLSPSSTFFGTAPKVFSPF</sequence>
<comment type="caution">
    <text evidence="2">The sequence shown here is derived from an EMBL/GenBank/DDBJ whole genome shotgun (WGS) entry which is preliminary data.</text>
</comment>
<feature type="compositionally biased region" description="Polar residues" evidence="1">
    <location>
        <begin position="632"/>
        <end position="645"/>
    </location>
</feature>
<feature type="compositionally biased region" description="Acidic residues" evidence="1">
    <location>
        <begin position="547"/>
        <end position="565"/>
    </location>
</feature>
<feature type="region of interest" description="Disordered" evidence="1">
    <location>
        <begin position="538"/>
        <end position="565"/>
    </location>
</feature>
<gene>
    <name evidence="2" type="ORF">PG994_003208</name>
</gene>
<dbReference type="SUPFAM" id="SSF52266">
    <property type="entry name" value="SGNH hydrolase"/>
    <property type="match status" value="1"/>
</dbReference>